<sequence length="98" mass="10871">MVKHIILWKLKEEAKGANLQKNVDLLQGKFKALLGVVDGLTAIEVGINYNGGPADIALYCEFESKEAEVGYQSHPDHIAIKAIVKDLVCERNCIDYEI</sequence>
<dbReference type="RefSeq" id="WP_309320548.1">
    <property type="nucleotide sequence ID" value="NZ_CP120678.1"/>
</dbReference>
<gene>
    <name evidence="2" type="ORF">P3F81_01270</name>
</gene>
<keyword evidence="3" id="KW-1185">Reference proteome</keyword>
<dbReference type="KEGG" id="sgbi:P3F81_01270"/>
<dbReference type="Pfam" id="PF07876">
    <property type="entry name" value="Dabb"/>
    <property type="match status" value="1"/>
</dbReference>
<protein>
    <submittedName>
        <fullName evidence="2">Dabb family protein</fullName>
    </submittedName>
</protein>
<dbReference type="AlphaFoldDB" id="A0A9Y2ERB0"/>
<dbReference type="SUPFAM" id="SSF54909">
    <property type="entry name" value="Dimeric alpha+beta barrel"/>
    <property type="match status" value="1"/>
</dbReference>
<dbReference type="PANTHER" id="PTHR37832">
    <property type="entry name" value="BLL2683 PROTEIN"/>
    <property type="match status" value="1"/>
</dbReference>
<dbReference type="InterPro" id="IPR011008">
    <property type="entry name" value="Dimeric_a/b-barrel"/>
</dbReference>
<evidence type="ECO:0000259" key="1">
    <source>
        <dbReference type="PROSITE" id="PS51502"/>
    </source>
</evidence>
<dbReference type="Proteomes" id="UP001243623">
    <property type="component" value="Chromosome"/>
</dbReference>
<reference evidence="2" key="1">
    <citation type="submission" date="2023-03" db="EMBL/GenBank/DDBJ databases">
        <title>Selenobaculum gbiensis gen. nov. sp. nov., a new bacterium isolated from the gut microbiota of IBD patient.</title>
        <authorList>
            <person name="Yeo S."/>
            <person name="Park H."/>
            <person name="Huh C.S."/>
        </authorList>
    </citation>
    <scope>NUCLEOTIDE SEQUENCE</scope>
    <source>
        <strain evidence="2">ICN-92133</strain>
    </source>
</reference>
<dbReference type="EMBL" id="CP120678">
    <property type="protein sequence ID" value="WIW70982.1"/>
    <property type="molecule type" value="Genomic_DNA"/>
</dbReference>
<evidence type="ECO:0000313" key="3">
    <source>
        <dbReference type="Proteomes" id="UP001243623"/>
    </source>
</evidence>
<dbReference type="PANTHER" id="PTHR37832:SF1">
    <property type="entry name" value="STRESS-RESPONSE A_B BARREL DOMAIN-CONTAINING PROTEIN"/>
    <property type="match status" value="1"/>
</dbReference>
<dbReference type="PROSITE" id="PS51502">
    <property type="entry name" value="S_R_A_B_BARREL"/>
    <property type="match status" value="1"/>
</dbReference>
<dbReference type="InterPro" id="IPR013097">
    <property type="entry name" value="Dabb"/>
</dbReference>
<feature type="domain" description="Stress-response A/B barrel" evidence="1">
    <location>
        <begin position="2"/>
        <end position="96"/>
    </location>
</feature>
<accession>A0A9Y2ERB0</accession>
<proteinExistence type="predicted"/>
<dbReference type="Gene3D" id="3.30.70.100">
    <property type="match status" value="1"/>
</dbReference>
<dbReference type="SMART" id="SM00886">
    <property type="entry name" value="Dabb"/>
    <property type="match status" value="1"/>
</dbReference>
<name>A0A9Y2ERB0_9FIRM</name>
<evidence type="ECO:0000313" key="2">
    <source>
        <dbReference type="EMBL" id="WIW70982.1"/>
    </source>
</evidence>
<organism evidence="2 3">
    <name type="scientific">Selenobaculum gibii</name>
    <dbReference type="NCBI Taxonomy" id="3054208"/>
    <lineage>
        <taxon>Bacteria</taxon>
        <taxon>Bacillati</taxon>
        <taxon>Bacillota</taxon>
        <taxon>Negativicutes</taxon>
        <taxon>Selenomonadales</taxon>
        <taxon>Selenomonadaceae</taxon>
        <taxon>Selenobaculum</taxon>
    </lineage>
</organism>